<dbReference type="EMBL" id="JAODUP010000151">
    <property type="protein sequence ID" value="KAK2159525.1"/>
    <property type="molecule type" value="Genomic_DNA"/>
</dbReference>
<keyword evidence="3" id="KW-1185">Reference proteome</keyword>
<evidence type="ECO:0000256" key="1">
    <source>
        <dbReference type="SAM" id="MobiDB-lite"/>
    </source>
</evidence>
<gene>
    <name evidence="2" type="ORF">LSH36_151g02032</name>
</gene>
<sequence length="68" mass="7141">MLGGKSAGSFLIRSAQPDKGAVPERPKKPLSNPSSRCSSRAASPSGRPRNPTKTGPTNVSDISKQKHK</sequence>
<comment type="caution">
    <text evidence="2">The sequence shown here is derived from an EMBL/GenBank/DDBJ whole genome shotgun (WGS) entry which is preliminary data.</text>
</comment>
<dbReference type="AlphaFoldDB" id="A0AAD9JWC8"/>
<feature type="region of interest" description="Disordered" evidence="1">
    <location>
        <begin position="1"/>
        <end position="68"/>
    </location>
</feature>
<reference evidence="2" key="1">
    <citation type="journal article" date="2023" name="Mol. Biol. Evol.">
        <title>Third-Generation Sequencing Reveals the Adaptive Role of the Epigenome in Three Deep-Sea Polychaetes.</title>
        <authorList>
            <person name="Perez M."/>
            <person name="Aroh O."/>
            <person name="Sun Y."/>
            <person name="Lan Y."/>
            <person name="Juniper S.K."/>
            <person name="Young C.R."/>
            <person name="Angers B."/>
            <person name="Qian P.Y."/>
        </authorList>
    </citation>
    <scope>NUCLEOTIDE SEQUENCE</scope>
    <source>
        <strain evidence="2">P08H-3</strain>
    </source>
</reference>
<evidence type="ECO:0000313" key="3">
    <source>
        <dbReference type="Proteomes" id="UP001208570"/>
    </source>
</evidence>
<accession>A0AAD9JWC8</accession>
<proteinExistence type="predicted"/>
<feature type="compositionally biased region" description="Low complexity" evidence="1">
    <location>
        <begin position="31"/>
        <end position="51"/>
    </location>
</feature>
<organism evidence="2 3">
    <name type="scientific">Paralvinella palmiformis</name>
    <dbReference type="NCBI Taxonomy" id="53620"/>
    <lineage>
        <taxon>Eukaryota</taxon>
        <taxon>Metazoa</taxon>
        <taxon>Spiralia</taxon>
        <taxon>Lophotrochozoa</taxon>
        <taxon>Annelida</taxon>
        <taxon>Polychaeta</taxon>
        <taxon>Sedentaria</taxon>
        <taxon>Canalipalpata</taxon>
        <taxon>Terebellida</taxon>
        <taxon>Terebelliformia</taxon>
        <taxon>Alvinellidae</taxon>
        <taxon>Paralvinella</taxon>
    </lineage>
</organism>
<dbReference type="Proteomes" id="UP001208570">
    <property type="component" value="Unassembled WGS sequence"/>
</dbReference>
<feature type="compositionally biased region" description="Polar residues" evidence="1">
    <location>
        <begin position="52"/>
        <end position="62"/>
    </location>
</feature>
<name>A0AAD9JWC8_9ANNE</name>
<protein>
    <submittedName>
        <fullName evidence="2">Uncharacterized protein</fullName>
    </submittedName>
</protein>
<evidence type="ECO:0000313" key="2">
    <source>
        <dbReference type="EMBL" id="KAK2159525.1"/>
    </source>
</evidence>